<evidence type="ECO:0000313" key="1">
    <source>
        <dbReference type="Proteomes" id="UP000515135"/>
    </source>
</evidence>
<protein>
    <submittedName>
        <fullName evidence="2">Uncharacterized protein LOC109471311</fullName>
    </submittedName>
</protein>
<gene>
    <name evidence="2" type="primary">LOC109471311</name>
</gene>
<proteinExistence type="predicted"/>
<accession>A0A6P4YP49</accession>
<name>A0A6P4YP49_BRABE</name>
<reference evidence="2" key="1">
    <citation type="submission" date="2025-08" db="UniProtKB">
        <authorList>
            <consortium name="RefSeq"/>
        </authorList>
    </citation>
    <scope>IDENTIFICATION</scope>
    <source>
        <tissue evidence="2">Gonad</tissue>
    </source>
</reference>
<organism evidence="1 2">
    <name type="scientific">Branchiostoma belcheri</name>
    <name type="common">Amphioxus</name>
    <dbReference type="NCBI Taxonomy" id="7741"/>
    <lineage>
        <taxon>Eukaryota</taxon>
        <taxon>Metazoa</taxon>
        <taxon>Chordata</taxon>
        <taxon>Cephalochordata</taxon>
        <taxon>Leptocardii</taxon>
        <taxon>Amphioxiformes</taxon>
        <taxon>Branchiostomatidae</taxon>
        <taxon>Branchiostoma</taxon>
    </lineage>
</organism>
<sequence length="120" mass="13463">MAVVETSVGSLDLGSILQTSQHNEEEEDRIDCLEQQLCELQSWFSAMEARLDVSGLHAITCLQDVEDSLASHQAITEQIHDRQRGHRPAPAPVCRLTPQTCRAHVQPPVPEFQRHVRSQS</sequence>
<dbReference type="GeneID" id="109471311"/>
<keyword evidence="1" id="KW-1185">Reference proteome</keyword>
<evidence type="ECO:0000313" key="2">
    <source>
        <dbReference type="RefSeq" id="XP_019626163.1"/>
    </source>
</evidence>
<dbReference type="KEGG" id="bbel:109471311"/>
<dbReference type="AlphaFoldDB" id="A0A6P4YP49"/>
<dbReference type="RefSeq" id="XP_019626163.1">
    <property type="nucleotide sequence ID" value="XM_019770604.1"/>
</dbReference>
<dbReference type="Proteomes" id="UP000515135">
    <property type="component" value="Unplaced"/>
</dbReference>
<dbReference type="OrthoDB" id="6129702at2759"/>